<protein>
    <submittedName>
        <fullName evidence="1">Uncharacterized protein</fullName>
    </submittedName>
</protein>
<accession>A0A9P7JAH4</accession>
<comment type="caution">
    <text evidence="1">The sequence shown here is derived from an EMBL/GenBank/DDBJ whole genome shotgun (WGS) entry which is preliminary data.</text>
</comment>
<dbReference type="Proteomes" id="UP000807769">
    <property type="component" value="Unassembled WGS sequence"/>
</dbReference>
<name>A0A9P7JAH4_9AGAM</name>
<sequence length="161" mass="18591">MSEENNYRQFRLSNPLISRCFVPVSDVPGLIGSVHNELRVGGIVRGDGRPQVPVQSTKYFYWATHRDLLDDPNRLANTHFPTTWKLMEHTGIRSVYYNAKALELRYPVVEAPCLPLPPASLTASPTIEEHQDEHPRYQQVLSYRKTCTFITEKTREFFTEP</sequence>
<dbReference type="AlphaFoldDB" id="A0A9P7JAH4"/>
<gene>
    <name evidence="1" type="ORF">BJ212DRAFT_1302223</name>
</gene>
<dbReference type="EMBL" id="JABBWG010000031">
    <property type="protein sequence ID" value="KAG1810904.1"/>
    <property type="molecule type" value="Genomic_DNA"/>
</dbReference>
<evidence type="ECO:0000313" key="2">
    <source>
        <dbReference type="Proteomes" id="UP000807769"/>
    </source>
</evidence>
<reference evidence="1" key="1">
    <citation type="journal article" date="2020" name="New Phytol.">
        <title>Comparative genomics reveals dynamic genome evolution in host specialist ectomycorrhizal fungi.</title>
        <authorList>
            <person name="Lofgren L.A."/>
            <person name="Nguyen N.H."/>
            <person name="Vilgalys R."/>
            <person name="Ruytinx J."/>
            <person name="Liao H.L."/>
            <person name="Branco S."/>
            <person name="Kuo A."/>
            <person name="LaButti K."/>
            <person name="Lipzen A."/>
            <person name="Andreopoulos W."/>
            <person name="Pangilinan J."/>
            <person name="Riley R."/>
            <person name="Hundley H."/>
            <person name="Na H."/>
            <person name="Barry K."/>
            <person name="Grigoriev I.V."/>
            <person name="Stajich J.E."/>
            <person name="Kennedy P.G."/>
        </authorList>
    </citation>
    <scope>NUCLEOTIDE SEQUENCE</scope>
    <source>
        <strain evidence="1">MN1</strain>
    </source>
</reference>
<dbReference type="RefSeq" id="XP_041189684.1">
    <property type="nucleotide sequence ID" value="XM_041333233.1"/>
</dbReference>
<dbReference type="GeneID" id="64627250"/>
<keyword evidence="2" id="KW-1185">Reference proteome</keyword>
<organism evidence="1 2">
    <name type="scientific">Suillus subaureus</name>
    <dbReference type="NCBI Taxonomy" id="48587"/>
    <lineage>
        <taxon>Eukaryota</taxon>
        <taxon>Fungi</taxon>
        <taxon>Dikarya</taxon>
        <taxon>Basidiomycota</taxon>
        <taxon>Agaricomycotina</taxon>
        <taxon>Agaricomycetes</taxon>
        <taxon>Agaricomycetidae</taxon>
        <taxon>Boletales</taxon>
        <taxon>Suillineae</taxon>
        <taxon>Suillaceae</taxon>
        <taxon>Suillus</taxon>
    </lineage>
</organism>
<evidence type="ECO:0000313" key="1">
    <source>
        <dbReference type="EMBL" id="KAG1810904.1"/>
    </source>
</evidence>
<proteinExistence type="predicted"/>